<keyword evidence="11" id="KW-0482">Metalloprotease</keyword>
<feature type="binding site" evidence="17">
    <location>
        <position position="325"/>
    </location>
    <ligand>
        <name>Zn(2+)</name>
        <dbReference type="ChEBI" id="CHEBI:29105"/>
        <note>catalytic</note>
    </ligand>
</feature>
<dbReference type="STRING" id="3055.A0A2K3D0P6"/>
<dbReference type="Pfam" id="PF01433">
    <property type="entry name" value="Peptidase_M1"/>
    <property type="match status" value="1"/>
</dbReference>
<evidence type="ECO:0000256" key="8">
    <source>
        <dbReference type="ARBA" id="ARBA00022723"/>
    </source>
</evidence>
<feature type="binding site" evidence="16">
    <location>
        <begin position="155"/>
        <end position="157"/>
    </location>
    <ligand>
        <name>a peptide</name>
        <dbReference type="ChEBI" id="CHEBI:60466"/>
    </ligand>
</feature>
<evidence type="ECO:0000256" key="9">
    <source>
        <dbReference type="ARBA" id="ARBA00022801"/>
    </source>
</evidence>
<name>A0A2K3D0P6_CHLRE</name>
<dbReference type="PANTHER" id="PTHR45726">
    <property type="entry name" value="LEUKOTRIENE A-4 HYDROLASE"/>
    <property type="match status" value="1"/>
</dbReference>
<evidence type="ECO:0000256" key="5">
    <source>
        <dbReference type="ARBA" id="ARBA00013006"/>
    </source>
</evidence>
<dbReference type="InterPro" id="IPR045357">
    <property type="entry name" value="Aminopeptidase_N-like_N"/>
</dbReference>
<dbReference type="InParanoid" id="A0A2K3D0P6"/>
<evidence type="ECO:0000256" key="3">
    <source>
        <dbReference type="ARBA" id="ARBA00004496"/>
    </source>
</evidence>
<dbReference type="Gene3D" id="1.10.390.10">
    <property type="entry name" value="Neutral Protease Domain 2"/>
    <property type="match status" value="1"/>
</dbReference>
<dbReference type="GO" id="GO:0004301">
    <property type="term" value="F:epoxide hydrolase activity"/>
    <property type="evidence" value="ECO:0007669"/>
    <property type="project" value="UniProtKB-EC"/>
</dbReference>
<dbReference type="FunFam" id="3.30.2010.30:FF:000001">
    <property type="entry name" value="Leukotriene A(4) hydrolase"/>
    <property type="match status" value="1"/>
</dbReference>
<protein>
    <recommendedName>
        <fullName evidence="14">Leucine aminopeptidase</fullName>
        <ecNumber evidence="5">3.3.2.10</ecNumber>
    </recommendedName>
    <alternativeName>
        <fullName evidence="12">Epoxide hydrolase</fullName>
    </alternativeName>
    <alternativeName>
        <fullName evidence="13">Leukotriene A-4 hydrolase homolog</fullName>
    </alternativeName>
</protein>
<evidence type="ECO:0000256" key="14">
    <source>
        <dbReference type="ARBA" id="ARBA00071930"/>
    </source>
</evidence>
<feature type="active site" description="Proton donor" evidence="15">
    <location>
        <position position="414"/>
    </location>
</feature>
<dbReference type="KEGG" id="cre:CHLRE_13g585900v5"/>
<evidence type="ECO:0000256" key="16">
    <source>
        <dbReference type="PIRSR" id="PIRSR634015-2"/>
    </source>
</evidence>
<dbReference type="PRINTS" id="PR00756">
    <property type="entry name" value="ALADIPTASE"/>
</dbReference>
<dbReference type="Gramene" id="PNW74115">
    <property type="protein sequence ID" value="PNW74115"/>
    <property type="gene ID" value="CHLRE_13g585900v5"/>
</dbReference>
<dbReference type="EMBL" id="CM008974">
    <property type="protein sequence ID" value="PNW74115.1"/>
    <property type="molecule type" value="Genomic_DNA"/>
</dbReference>
<dbReference type="Gene3D" id="3.30.2010.30">
    <property type="match status" value="1"/>
</dbReference>
<gene>
    <name evidence="19" type="ORF">CHLRE_13g585900v5</name>
</gene>
<dbReference type="Pfam" id="PF09127">
    <property type="entry name" value="Leuk-A4-hydro_C"/>
    <property type="match status" value="1"/>
</dbReference>
<evidence type="ECO:0000256" key="10">
    <source>
        <dbReference type="ARBA" id="ARBA00022833"/>
    </source>
</evidence>
<evidence type="ECO:0000313" key="19">
    <source>
        <dbReference type="EMBL" id="PNW74115.1"/>
    </source>
</evidence>
<dbReference type="InterPro" id="IPR016024">
    <property type="entry name" value="ARM-type_fold"/>
</dbReference>
<evidence type="ECO:0000256" key="6">
    <source>
        <dbReference type="ARBA" id="ARBA00022490"/>
    </source>
</evidence>
<dbReference type="FunFam" id="1.10.390.10:FF:000003">
    <property type="entry name" value="Leukotriene A(4) hydrolase"/>
    <property type="match status" value="1"/>
</dbReference>
<feature type="domain" description="Peptidase M1 leukotriene A4 hydrolase/aminopeptidase C-terminal" evidence="18">
    <location>
        <begin position="493"/>
        <end position="647"/>
    </location>
</feature>
<evidence type="ECO:0000256" key="17">
    <source>
        <dbReference type="PIRSR" id="PIRSR634015-3"/>
    </source>
</evidence>
<dbReference type="PANTHER" id="PTHR45726:SF3">
    <property type="entry name" value="LEUKOTRIENE A-4 HYDROLASE"/>
    <property type="match status" value="1"/>
</dbReference>
<comment type="subcellular location">
    <subcellularLocation>
        <location evidence="3">Cytoplasm</location>
    </subcellularLocation>
</comment>
<dbReference type="GO" id="GO:0008270">
    <property type="term" value="F:zinc ion binding"/>
    <property type="evidence" value="ECO:0007669"/>
    <property type="project" value="InterPro"/>
</dbReference>
<dbReference type="InterPro" id="IPR001930">
    <property type="entry name" value="Peptidase_M1"/>
</dbReference>
<comment type="function">
    <text evidence="2">Aminopeptidase that preferentially cleaves di- and tripeptides. Also has low epoxide hydrolase activity (in vitro). Can hydrolyze the epoxide leukotriene LTA(4) but it forms preferentially 5,6-dihydroxy-7,9,11,14-eicosatetraenoic acid rather than the cytokine leukotriene B(4) as the product compared to the homologous mammalian enzyme (in vitro).</text>
</comment>
<evidence type="ECO:0000256" key="15">
    <source>
        <dbReference type="PIRSR" id="PIRSR634015-1"/>
    </source>
</evidence>
<comment type="similarity">
    <text evidence="4">Belongs to the peptidase M1 family.</text>
</comment>
<feature type="binding site" evidence="17">
    <location>
        <position position="348"/>
    </location>
    <ligand>
        <name>Zn(2+)</name>
        <dbReference type="ChEBI" id="CHEBI:29105"/>
        <note>catalytic</note>
    </ligand>
</feature>
<accession>A0A2K3D0P6</accession>
<comment type="catalytic activity">
    <reaction evidence="1">
        <text>an epoxide + H2O = an ethanediol</text>
        <dbReference type="Rhea" id="RHEA:19037"/>
        <dbReference type="ChEBI" id="CHEBI:15377"/>
        <dbReference type="ChEBI" id="CHEBI:32955"/>
        <dbReference type="ChEBI" id="CHEBI:140594"/>
        <dbReference type="EC" id="3.3.2.10"/>
    </reaction>
</comment>
<evidence type="ECO:0000313" key="20">
    <source>
        <dbReference type="Proteomes" id="UP000006906"/>
    </source>
</evidence>
<dbReference type="GO" id="GO:0008237">
    <property type="term" value="F:metallopeptidase activity"/>
    <property type="evidence" value="ECO:0007669"/>
    <property type="project" value="UniProtKB-KW"/>
</dbReference>
<keyword evidence="8 17" id="KW-0479">Metal-binding</keyword>
<dbReference type="InterPro" id="IPR014782">
    <property type="entry name" value="Peptidase_M1_dom"/>
</dbReference>
<evidence type="ECO:0000256" key="13">
    <source>
        <dbReference type="ARBA" id="ARBA00031416"/>
    </source>
</evidence>
<dbReference type="InterPro" id="IPR015211">
    <property type="entry name" value="Peptidase_M1_C"/>
</dbReference>
<dbReference type="CDD" id="cd09599">
    <property type="entry name" value="M1_LTA4H"/>
    <property type="match status" value="1"/>
</dbReference>
<dbReference type="Gene3D" id="1.25.40.320">
    <property type="entry name" value="Peptidase M1, leukotriene A4 hydrolase/aminopeptidase C-terminal domain"/>
    <property type="match status" value="1"/>
</dbReference>
<dbReference type="EC" id="3.3.2.10" evidence="5"/>
<dbReference type="SUPFAM" id="SSF55486">
    <property type="entry name" value="Metalloproteases ('zincins'), catalytic domain"/>
    <property type="match status" value="1"/>
</dbReference>
<dbReference type="SUPFAM" id="SSF63737">
    <property type="entry name" value="Leukotriene A4 hydrolase N-terminal domain"/>
    <property type="match status" value="1"/>
</dbReference>
<evidence type="ECO:0000256" key="11">
    <source>
        <dbReference type="ARBA" id="ARBA00023049"/>
    </source>
</evidence>
<reference evidence="19 20" key="1">
    <citation type="journal article" date="2007" name="Science">
        <title>The Chlamydomonas genome reveals the evolution of key animal and plant functions.</title>
        <authorList>
            <person name="Merchant S.S."/>
            <person name="Prochnik S.E."/>
            <person name="Vallon O."/>
            <person name="Harris E.H."/>
            <person name="Karpowicz S.J."/>
            <person name="Witman G.B."/>
            <person name="Terry A."/>
            <person name="Salamov A."/>
            <person name="Fritz-Laylin L.K."/>
            <person name="Marechal-Drouard L."/>
            <person name="Marshall W.F."/>
            <person name="Qu L.H."/>
            <person name="Nelson D.R."/>
            <person name="Sanderfoot A.A."/>
            <person name="Spalding M.H."/>
            <person name="Kapitonov V.V."/>
            <person name="Ren Q."/>
            <person name="Ferris P."/>
            <person name="Lindquist E."/>
            <person name="Shapiro H."/>
            <person name="Lucas S.M."/>
            <person name="Grimwood J."/>
            <person name="Schmutz J."/>
            <person name="Cardol P."/>
            <person name="Cerutti H."/>
            <person name="Chanfreau G."/>
            <person name="Chen C.L."/>
            <person name="Cognat V."/>
            <person name="Croft M.T."/>
            <person name="Dent R."/>
            <person name="Dutcher S."/>
            <person name="Fernandez E."/>
            <person name="Fukuzawa H."/>
            <person name="Gonzalez-Ballester D."/>
            <person name="Gonzalez-Halphen D."/>
            <person name="Hallmann A."/>
            <person name="Hanikenne M."/>
            <person name="Hippler M."/>
            <person name="Inwood W."/>
            <person name="Jabbari K."/>
            <person name="Kalanon M."/>
            <person name="Kuras R."/>
            <person name="Lefebvre P.A."/>
            <person name="Lemaire S.D."/>
            <person name="Lobanov A.V."/>
            <person name="Lohr M."/>
            <person name="Manuell A."/>
            <person name="Meier I."/>
            <person name="Mets L."/>
            <person name="Mittag M."/>
            <person name="Mittelmeier T."/>
            <person name="Moroney J.V."/>
            <person name="Moseley J."/>
            <person name="Napoli C."/>
            <person name="Nedelcu A.M."/>
            <person name="Niyogi K."/>
            <person name="Novoselov S.V."/>
            <person name="Paulsen I.T."/>
            <person name="Pazour G."/>
            <person name="Purton S."/>
            <person name="Ral J.P."/>
            <person name="Riano-Pachon D.M."/>
            <person name="Riekhof W."/>
            <person name="Rymarquis L."/>
            <person name="Schroda M."/>
            <person name="Stern D."/>
            <person name="Umen J."/>
            <person name="Willows R."/>
            <person name="Wilson N."/>
            <person name="Zimmer S.L."/>
            <person name="Allmer J."/>
            <person name="Balk J."/>
            <person name="Bisova K."/>
            <person name="Chen C.J."/>
            <person name="Elias M."/>
            <person name="Gendler K."/>
            <person name="Hauser C."/>
            <person name="Lamb M.R."/>
            <person name="Ledford H."/>
            <person name="Long J.C."/>
            <person name="Minagawa J."/>
            <person name="Page M.D."/>
            <person name="Pan J."/>
            <person name="Pootakham W."/>
            <person name="Roje S."/>
            <person name="Rose A."/>
            <person name="Stahlberg E."/>
            <person name="Terauchi A.M."/>
            <person name="Yang P."/>
            <person name="Ball S."/>
            <person name="Bowler C."/>
            <person name="Dieckmann C.L."/>
            <person name="Gladyshev V.N."/>
            <person name="Green P."/>
            <person name="Jorgensen R."/>
            <person name="Mayfield S."/>
            <person name="Mueller-Roeber B."/>
            <person name="Rajamani S."/>
            <person name="Sayre R.T."/>
            <person name="Brokstein P."/>
            <person name="Dubchak I."/>
            <person name="Goodstein D."/>
            <person name="Hornick L."/>
            <person name="Huang Y.W."/>
            <person name="Jhaveri J."/>
            <person name="Luo Y."/>
            <person name="Martinez D."/>
            <person name="Ngau W.C."/>
            <person name="Otillar B."/>
            <person name="Poliakov A."/>
            <person name="Porter A."/>
            <person name="Szajkowski L."/>
            <person name="Werner G."/>
            <person name="Zhou K."/>
            <person name="Grigoriev I.V."/>
            <person name="Rokhsar D.S."/>
            <person name="Grossman A.R."/>
        </authorList>
    </citation>
    <scope>NUCLEOTIDE SEQUENCE [LARGE SCALE GENOMIC DNA]</scope>
    <source>
        <strain evidence="20">CC-503</strain>
    </source>
</reference>
<dbReference type="SUPFAM" id="SSF48371">
    <property type="entry name" value="ARM repeat"/>
    <property type="match status" value="1"/>
</dbReference>
<keyword evidence="7" id="KW-0645">Protease</keyword>
<comment type="cofactor">
    <cofactor evidence="17">
        <name>Zn(2+)</name>
        <dbReference type="ChEBI" id="CHEBI:29105"/>
    </cofactor>
    <text evidence="17">Binds 1 zinc ion per subunit.</text>
</comment>
<dbReference type="GO" id="GO:0005829">
    <property type="term" value="C:cytosol"/>
    <property type="evidence" value="ECO:0000318"/>
    <property type="project" value="GO_Central"/>
</dbReference>
<dbReference type="PaxDb" id="3055-EDP08866"/>
<dbReference type="InterPro" id="IPR049980">
    <property type="entry name" value="LTA4H_cat"/>
</dbReference>
<evidence type="ECO:0000259" key="18">
    <source>
        <dbReference type="SMART" id="SM01263"/>
    </source>
</evidence>
<dbReference type="FunCoup" id="A0A2K3D0P6">
    <property type="interactions" value="1754"/>
</dbReference>
<feature type="binding site" evidence="17">
    <location>
        <position position="329"/>
    </location>
    <ligand>
        <name>Zn(2+)</name>
        <dbReference type="ChEBI" id="CHEBI:29105"/>
        <note>catalytic</note>
    </ligand>
</feature>
<dbReference type="OrthoDB" id="79562at2759"/>
<evidence type="ECO:0000256" key="4">
    <source>
        <dbReference type="ARBA" id="ARBA00010136"/>
    </source>
</evidence>
<dbReference type="InterPro" id="IPR038502">
    <property type="entry name" value="M1_LTA-4_hydro/amino_C_sf"/>
</dbReference>
<evidence type="ECO:0000256" key="7">
    <source>
        <dbReference type="ARBA" id="ARBA00022670"/>
    </source>
</evidence>
<evidence type="ECO:0000256" key="2">
    <source>
        <dbReference type="ARBA" id="ARBA00002142"/>
    </source>
</evidence>
<feature type="binding site" evidence="16">
    <location>
        <begin position="601"/>
        <end position="603"/>
    </location>
    <ligand>
        <name>a peptide</name>
        <dbReference type="ChEBI" id="CHEBI:60466"/>
    </ligand>
</feature>
<dbReference type="GO" id="GO:0006508">
    <property type="term" value="P:proteolysis"/>
    <property type="evidence" value="ECO:0007669"/>
    <property type="project" value="UniProtKB-KW"/>
</dbReference>
<evidence type="ECO:0000256" key="12">
    <source>
        <dbReference type="ARBA" id="ARBA00030177"/>
    </source>
</evidence>
<dbReference type="RefSeq" id="XP_042917640.1">
    <property type="nucleotide sequence ID" value="XM_043069665.1"/>
</dbReference>
<organism evidence="19 20">
    <name type="scientific">Chlamydomonas reinhardtii</name>
    <name type="common">Chlamydomonas smithii</name>
    <dbReference type="NCBI Taxonomy" id="3055"/>
    <lineage>
        <taxon>Eukaryota</taxon>
        <taxon>Viridiplantae</taxon>
        <taxon>Chlorophyta</taxon>
        <taxon>core chlorophytes</taxon>
        <taxon>Chlorophyceae</taxon>
        <taxon>CS clade</taxon>
        <taxon>Chlamydomonadales</taxon>
        <taxon>Chlamydomonadaceae</taxon>
        <taxon>Chlamydomonas</taxon>
    </lineage>
</organism>
<dbReference type="Pfam" id="PF17900">
    <property type="entry name" value="Peptidase_M1_N"/>
    <property type="match status" value="1"/>
</dbReference>
<dbReference type="ExpressionAtlas" id="A0A2K3D0P6">
    <property type="expression patterns" value="baseline"/>
</dbReference>
<keyword evidence="20" id="KW-1185">Reference proteome</keyword>
<evidence type="ECO:0000256" key="1">
    <source>
        <dbReference type="ARBA" id="ARBA00001268"/>
    </source>
</evidence>
<dbReference type="InterPro" id="IPR027268">
    <property type="entry name" value="Peptidase_M4/M1_CTD_sf"/>
</dbReference>
<feature type="binding site" evidence="16">
    <location>
        <begin position="296"/>
        <end position="301"/>
    </location>
    <ligand>
        <name>a peptide</name>
        <dbReference type="ChEBI" id="CHEBI:60466"/>
    </ligand>
</feature>
<keyword evidence="9" id="KW-0378">Hydrolase</keyword>
<keyword evidence="10 17" id="KW-0862">Zinc</keyword>
<dbReference type="InterPro" id="IPR034015">
    <property type="entry name" value="M1_LTA4H"/>
</dbReference>
<dbReference type="Gene3D" id="2.60.40.1730">
    <property type="entry name" value="tricorn interacting facor f3 domain"/>
    <property type="match status" value="1"/>
</dbReference>
<keyword evidence="6" id="KW-0963">Cytoplasm</keyword>
<feature type="active site" description="Proton acceptor" evidence="15">
    <location>
        <position position="326"/>
    </location>
</feature>
<dbReference type="SMART" id="SM01263">
    <property type="entry name" value="Leuk-A4-hydro_C"/>
    <property type="match status" value="1"/>
</dbReference>
<dbReference type="OMA" id="QLMDLDD"/>
<dbReference type="InterPro" id="IPR042097">
    <property type="entry name" value="Aminopeptidase_N-like_N_sf"/>
</dbReference>
<proteinExistence type="inferred from homology"/>
<dbReference type="AlphaFoldDB" id="A0A2K3D0P6"/>
<dbReference type="GeneID" id="5719402"/>
<sequence>MVKDHSSLANFHEVRVTHSAYELDVNLDSRVVEGYAQLDAVAEVDGPQELVLDTRGLAVRRVELLETGGAGGGGGGGAGGDGTPPQALTYRLAEPHAVLGSALHVSLPAGLSSGLRRGDRLRLGVRWATSPDSSAIQWLAPEQTAGGKHPYLFTQCQAIHARSLVPCQDSPGAKMSYSAVVRVPAPLTALMSAVPEEAPAEGLSAHMADVKPPYPTSTFAFTQKVPIAPYLVALAVGDLVSRDLGARTRVWSEPAMVEAGAHEFAETAKFLEAGEAIAGEYVWGRYDLLLLPPSFPYGGMENPCLTFVTPTLLAGDRSLTNVVAHEIAHSWTGNLVTNASWDHFWLNEGFTVFLERKIVGRLQGEAAFQFHAAQGAVALAAEVERLGPEHPYTRLVPDYSGGIDPDDVFSRIPYEKGFYFLYYLQELVGGSVRFDPFLSDYIAAHRHQTLTSDQFKAYFLNYFKDVPAAQTVDWQTWLYGTGMPPATNSYDTTLAQQAYDLALKWHTCDVMGIGSDGPAGASAADVAGWSSEQLVAFLEKLGQYRAVQAMSPRVTQRLAELYGIYDSKNAEIRFAFFKLAIPARDARALPHVADMLRTQGRMKFLRPLYRSLFSRGGPEGKQLALDTFAAVGGSYHPIAKKMVAADLGL</sequence>
<dbReference type="Proteomes" id="UP000006906">
    <property type="component" value="Chromosome 13"/>
</dbReference>